<gene>
    <name evidence="2" type="ORF">GLRG_01777</name>
</gene>
<sequence length="129" mass="14462">MARALDVEPTVSGNGTSYLITKLLTPDVAFNETAYQEFGPPFVGTHVLLTIFFNYAAYTSAMWARWNHILAAAFDGGFNFNMMLTFLVFGAGKIVTMPYCEYSFLLSITCLVFIYILLTFWPRAGQRGN</sequence>
<feature type="transmembrane region" description="Helical" evidence="1">
    <location>
        <begin position="69"/>
        <end position="90"/>
    </location>
</feature>
<dbReference type="AlphaFoldDB" id="E3Q9A3"/>
<name>E3Q9A3_COLGM</name>
<evidence type="ECO:0000256" key="1">
    <source>
        <dbReference type="SAM" id="Phobius"/>
    </source>
</evidence>
<dbReference type="EMBL" id="GG697337">
    <property type="protein sequence ID" value="EFQ27282.1"/>
    <property type="molecule type" value="Genomic_DNA"/>
</dbReference>
<protein>
    <submittedName>
        <fullName evidence="2">Uncharacterized protein</fullName>
    </submittedName>
</protein>
<evidence type="ECO:0000313" key="3">
    <source>
        <dbReference type="Proteomes" id="UP000008782"/>
    </source>
</evidence>
<dbReference type="Proteomes" id="UP000008782">
    <property type="component" value="Unassembled WGS sequence"/>
</dbReference>
<proteinExistence type="predicted"/>
<keyword evidence="1" id="KW-0472">Membrane</keyword>
<keyword evidence="3" id="KW-1185">Reference proteome</keyword>
<keyword evidence="1" id="KW-0812">Transmembrane</keyword>
<dbReference type="OrthoDB" id="3222723at2759"/>
<organism evidence="3">
    <name type="scientific">Colletotrichum graminicola (strain M1.001 / M2 / FGSC 10212)</name>
    <name type="common">Maize anthracnose fungus</name>
    <name type="synonym">Glomerella graminicola</name>
    <dbReference type="NCBI Taxonomy" id="645133"/>
    <lineage>
        <taxon>Eukaryota</taxon>
        <taxon>Fungi</taxon>
        <taxon>Dikarya</taxon>
        <taxon>Ascomycota</taxon>
        <taxon>Pezizomycotina</taxon>
        <taxon>Sordariomycetes</taxon>
        <taxon>Hypocreomycetidae</taxon>
        <taxon>Glomerellales</taxon>
        <taxon>Glomerellaceae</taxon>
        <taxon>Colletotrichum</taxon>
        <taxon>Colletotrichum graminicola species complex</taxon>
    </lineage>
</organism>
<feature type="transmembrane region" description="Helical" evidence="1">
    <location>
        <begin position="102"/>
        <end position="121"/>
    </location>
</feature>
<accession>E3Q9A3</accession>
<feature type="transmembrane region" description="Helical" evidence="1">
    <location>
        <begin position="38"/>
        <end position="57"/>
    </location>
</feature>
<dbReference type="GeneID" id="24407142"/>
<dbReference type="HOGENOM" id="CLU_1948678_0_0_1"/>
<dbReference type="VEuPathDB" id="FungiDB:GLRG_01777"/>
<keyword evidence="1" id="KW-1133">Transmembrane helix</keyword>
<evidence type="ECO:0000313" key="2">
    <source>
        <dbReference type="EMBL" id="EFQ27282.1"/>
    </source>
</evidence>
<dbReference type="RefSeq" id="XP_008091302.1">
    <property type="nucleotide sequence ID" value="XM_008093111.1"/>
</dbReference>
<reference evidence="3" key="1">
    <citation type="journal article" date="2012" name="Nat. Genet.">
        <title>Lifestyle transitions in plant pathogenic Colletotrichum fungi deciphered by genome and transcriptome analyses.</title>
        <authorList>
            <person name="O'Connell R.J."/>
            <person name="Thon M.R."/>
            <person name="Hacquard S."/>
            <person name="Amyotte S.G."/>
            <person name="Kleemann J."/>
            <person name="Torres M.F."/>
            <person name="Damm U."/>
            <person name="Buiate E.A."/>
            <person name="Epstein L."/>
            <person name="Alkan N."/>
            <person name="Altmueller J."/>
            <person name="Alvarado-Balderrama L."/>
            <person name="Bauser C.A."/>
            <person name="Becker C."/>
            <person name="Birren B.W."/>
            <person name="Chen Z."/>
            <person name="Choi J."/>
            <person name="Crouch J.A."/>
            <person name="Duvick J.P."/>
            <person name="Farman M.A."/>
            <person name="Gan P."/>
            <person name="Heiman D."/>
            <person name="Henrissat B."/>
            <person name="Howard R.J."/>
            <person name="Kabbage M."/>
            <person name="Koch C."/>
            <person name="Kracher B."/>
            <person name="Kubo Y."/>
            <person name="Law A.D."/>
            <person name="Lebrun M.-H."/>
            <person name="Lee Y.-H."/>
            <person name="Miyara I."/>
            <person name="Moore N."/>
            <person name="Neumann U."/>
            <person name="Nordstroem K."/>
            <person name="Panaccione D.G."/>
            <person name="Panstruga R."/>
            <person name="Place M."/>
            <person name="Proctor R.H."/>
            <person name="Prusky D."/>
            <person name="Rech G."/>
            <person name="Reinhardt R."/>
            <person name="Rollins J.A."/>
            <person name="Rounsley S."/>
            <person name="Schardl C.L."/>
            <person name="Schwartz D.C."/>
            <person name="Shenoy N."/>
            <person name="Shirasu K."/>
            <person name="Sikhakolli U.R."/>
            <person name="Stueber K."/>
            <person name="Sukno S.A."/>
            <person name="Sweigard J.A."/>
            <person name="Takano Y."/>
            <person name="Takahara H."/>
            <person name="Trail F."/>
            <person name="van der Does H.C."/>
            <person name="Voll L.M."/>
            <person name="Will I."/>
            <person name="Young S."/>
            <person name="Zeng Q."/>
            <person name="Zhang J."/>
            <person name="Zhou S."/>
            <person name="Dickman M.B."/>
            <person name="Schulze-Lefert P."/>
            <person name="Ver Loren van Themaat E."/>
            <person name="Ma L.-J."/>
            <person name="Vaillancourt L.J."/>
        </authorList>
    </citation>
    <scope>NUCLEOTIDE SEQUENCE [LARGE SCALE GENOMIC DNA]</scope>
    <source>
        <strain evidence="3">M1.001 / M2 / FGSC 10212</strain>
    </source>
</reference>